<dbReference type="InterPro" id="IPR006569">
    <property type="entry name" value="CID_dom"/>
</dbReference>
<dbReference type="InterPro" id="IPR008942">
    <property type="entry name" value="ENTH_VHS"/>
</dbReference>
<dbReference type="Gene3D" id="1.25.40.90">
    <property type="match status" value="1"/>
</dbReference>
<feature type="region of interest" description="Disordered" evidence="1">
    <location>
        <begin position="236"/>
        <end position="295"/>
    </location>
</feature>
<evidence type="ECO:0000259" key="2">
    <source>
        <dbReference type="PROSITE" id="PS51391"/>
    </source>
</evidence>
<dbReference type="PROSITE" id="PS51391">
    <property type="entry name" value="CID"/>
    <property type="match status" value="1"/>
</dbReference>
<dbReference type="RefSeq" id="XP_007919079.1">
    <property type="nucleotide sequence ID" value="XM_007920888.1"/>
</dbReference>
<dbReference type="KEGG" id="tmn:UCRPA7_8374"/>
<reference evidence="4" key="1">
    <citation type="journal article" date="2013" name="Genome Announc.">
        <title>Draft genome sequence of the ascomycete Phaeoacremonium aleophilum strain UCR-PA7, a causal agent of the esca disease complex in grapevines.</title>
        <authorList>
            <person name="Blanco-Ulate B."/>
            <person name="Rolshausen P."/>
            <person name="Cantu D."/>
        </authorList>
    </citation>
    <scope>NUCLEOTIDE SEQUENCE [LARGE SCALE GENOMIC DNA]</scope>
    <source>
        <strain evidence="4">UCR-PA7</strain>
    </source>
</reference>
<name>R8B9W8_PHAM7</name>
<dbReference type="HOGENOM" id="CLU_042070_0_0_1"/>
<dbReference type="AlphaFoldDB" id="R8B9W8"/>
<accession>R8B9W8</accession>
<protein>
    <submittedName>
        <fullName evidence="3">Putative duf618 domain-containing protein</fullName>
    </submittedName>
</protein>
<dbReference type="GeneID" id="19329218"/>
<evidence type="ECO:0000313" key="4">
    <source>
        <dbReference type="Proteomes" id="UP000014074"/>
    </source>
</evidence>
<dbReference type="Pfam" id="PF04818">
    <property type="entry name" value="CID"/>
    <property type="match status" value="1"/>
</dbReference>
<organism evidence="3 4">
    <name type="scientific">Phaeoacremonium minimum (strain UCR-PA7)</name>
    <name type="common">Esca disease fungus</name>
    <name type="synonym">Togninia minima</name>
    <dbReference type="NCBI Taxonomy" id="1286976"/>
    <lineage>
        <taxon>Eukaryota</taxon>
        <taxon>Fungi</taxon>
        <taxon>Dikarya</taxon>
        <taxon>Ascomycota</taxon>
        <taxon>Pezizomycotina</taxon>
        <taxon>Sordariomycetes</taxon>
        <taxon>Sordariomycetidae</taxon>
        <taxon>Togniniales</taxon>
        <taxon>Togniniaceae</taxon>
        <taxon>Phaeoacremonium</taxon>
    </lineage>
</organism>
<evidence type="ECO:0000313" key="3">
    <source>
        <dbReference type="EMBL" id="EON96114.1"/>
    </source>
</evidence>
<gene>
    <name evidence="3" type="ORF">UCRPA7_8374</name>
</gene>
<feature type="region of interest" description="Disordered" evidence="1">
    <location>
        <begin position="328"/>
        <end position="353"/>
    </location>
</feature>
<evidence type="ECO:0000256" key="1">
    <source>
        <dbReference type="SAM" id="MobiDB-lite"/>
    </source>
</evidence>
<dbReference type="EMBL" id="KB933360">
    <property type="protein sequence ID" value="EON96114.1"/>
    <property type="molecule type" value="Genomic_DNA"/>
</dbReference>
<dbReference type="OrthoDB" id="10069473at2759"/>
<proteinExistence type="predicted"/>
<feature type="compositionally biased region" description="Acidic residues" evidence="1">
    <location>
        <begin position="341"/>
        <end position="353"/>
    </location>
</feature>
<dbReference type="Proteomes" id="UP000014074">
    <property type="component" value="Unassembled WGS sequence"/>
</dbReference>
<keyword evidence="4" id="KW-1185">Reference proteome</keyword>
<sequence length="368" mass="39468">MTEVAQQSKARRKEDFVDAFAPVIAEAVASAYKGATSDVQNKLRRVIDVWKDRSIFAAPIQEAIEARILGEPYRTILHQTFVANMLSTELDKARGAPKTSFGGSIFSSSSSIPSELTGLVAPQQNVTKLILSTKAAVNSADQEYNKNTDPQQQIPSAPVYAARLNGLLKTLANAEGAVAQCVKARKELIGALEKLLGENKTALATEEEQLSTLVTRKSTIEQKKQDVEFAIMRGLSDSDQSPHEGGASASPPPEPDRPEVEALTPPSALDEPDFYGNSPIAPQAEPLSPIVRPSQSPVVDQQATFQSSAPGIEILSNLASQYQSVPVSLNGSNKRRRVDSAEEFPDLGNDDGIDADVAEMLKKESSAA</sequence>
<dbReference type="eggNOG" id="KOG2669">
    <property type="taxonomic scope" value="Eukaryota"/>
</dbReference>
<feature type="domain" description="CID" evidence="2">
    <location>
        <begin position="1"/>
        <end position="72"/>
    </location>
</feature>